<keyword evidence="9" id="KW-1185">Reference proteome</keyword>
<dbReference type="GO" id="GO:0002323">
    <property type="term" value="P:natural killer cell activation involved in immune response"/>
    <property type="evidence" value="ECO:0007669"/>
    <property type="project" value="TreeGrafter"/>
</dbReference>
<dbReference type="InterPro" id="IPR003599">
    <property type="entry name" value="Ig_sub"/>
</dbReference>
<dbReference type="InterPro" id="IPR007110">
    <property type="entry name" value="Ig-like_dom"/>
</dbReference>
<feature type="chain" id="PRO_5044611550" evidence="6">
    <location>
        <begin position="23"/>
        <end position="423"/>
    </location>
</feature>
<organism evidence="8 10">
    <name type="scientific">Bos indicus x Bos taurus</name>
    <name type="common">Hybrid cattle</name>
    <dbReference type="NCBI Taxonomy" id="30522"/>
    <lineage>
        <taxon>Eukaryota</taxon>
        <taxon>Metazoa</taxon>
        <taxon>Chordata</taxon>
        <taxon>Craniata</taxon>
        <taxon>Vertebrata</taxon>
        <taxon>Euteleostomi</taxon>
        <taxon>Mammalia</taxon>
        <taxon>Eutheria</taxon>
        <taxon>Laurasiatheria</taxon>
        <taxon>Artiodactyla</taxon>
        <taxon>Ruminantia</taxon>
        <taxon>Pecora</taxon>
        <taxon>Bovidae</taxon>
        <taxon>Bovinae</taxon>
        <taxon>Bos</taxon>
    </lineage>
</organism>
<dbReference type="Proteomes" id="UP000429181">
    <property type="component" value="Chromosome 3"/>
</dbReference>
<dbReference type="CDD" id="cd00096">
    <property type="entry name" value="Ig"/>
    <property type="match status" value="1"/>
</dbReference>
<dbReference type="Gene3D" id="2.60.40.10">
    <property type="entry name" value="Immunoglobulins"/>
    <property type="match status" value="2"/>
</dbReference>
<dbReference type="SMR" id="A0A4W2G7G9"/>
<evidence type="ECO:0000313" key="10">
    <source>
        <dbReference type="Proteomes" id="UP000429181"/>
    </source>
</evidence>
<keyword evidence="4" id="KW-0325">Glycoprotein</keyword>
<evidence type="ECO:0000259" key="7">
    <source>
        <dbReference type="PROSITE" id="PS50835"/>
    </source>
</evidence>
<gene>
    <name evidence="8" type="primary">CD244</name>
</gene>
<dbReference type="PANTHER" id="PTHR12080">
    <property type="entry name" value="SIGNALING LYMPHOCYTIC ACTIVATION MOLECULE"/>
    <property type="match status" value="1"/>
</dbReference>
<dbReference type="GeneTree" id="ENSGT01030000234540"/>
<dbReference type="PROSITE" id="PS50835">
    <property type="entry name" value="IG_LIKE"/>
    <property type="match status" value="1"/>
</dbReference>
<feature type="domain" description="Ig-like" evidence="7">
    <location>
        <begin position="194"/>
        <end position="272"/>
    </location>
</feature>
<dbReference type="InterPro" id="IPR036179">
    <property type="entry name" value="Ig-like_dom_sf"/>
</dbReference>
<evidence type="ECO:0000256" key="1">
    <source>
        <dbReference type="ARBA" id="ARBA00004370"/>
    </source>
</evidence>
<evidence type="ECO:0000313" key="8">
    <source>
        <dbReference type="Ensembl" id="ENSBIXP00005014418.1"/>
    </source>
</evidence>
<evidence type="ECO:0000256" key="4">
    <source>
        <dbReference type="ARBA" id="ARBA00023180"/>
    </source>
</evidence>
<comment type="subcellular location">
    <subcellularLocation>
        <location evidence="1">Membrane</location>
    </subcellularLocation>
</comment>
<dbReference type="InterPro" id="IPR024303">
    <property type="entry name" value="NK_rcpt_2B4_Ig_dom"/>
</dbReference>
<reference evidence="9 10" key="1">
    <citation type="submission" date="2018-11" db="EMBL/GenBank/DDBJ databases">
        <title>Haplotype-resolved cattle genomes.</title>
        <authorList>
            <person name="Low W.Y."/>
            <person name="Tearle R."/>
            <person name="Bickhart D.M."/>
            <person name="Rosen B.D."/>
            <person name="Koren S."/>
            <person name="Rhie A."/>
            <person name="Hiendleder S."/>
            <person name="Phillippy A.M."/>
            <person name="Smith T.P.L."/>
            <person name="Williams J.L."/>
        </authorList>
    </citation>
    <scope>NUCLEOTIDE SEQUENCE [LARGE SCALE GENOMIC DNA]</scope>
</reference>
<accession>A0A4W2G7G9</accession>
<name>A0A4W2G7G9_BOBOX</name>
<feature type="transmembrane region" description="Helical" evidence="5">
    <location>
        <begin position="282"/>
        <end position="308"/>
    </location>
</feature>
<dbReference type="GO" id="GO:0009897">
    <property type="term" value="C:external side of plasma membrane"/>
    <property type="evidence" value="ECO:0007669"/>
    <property type="project" value="TreeGrafter"/>
</dbReference>
<dbReference type="OMA" id="VDIHGTH"/>
<evidence type="ECO:0000256" key="2">
    <source>
        <dbReference type="ARBA" id="ARBA00022729"/>
    </source>
</evidence>
<keyword evidence="3 5" id="KW-0472">Membrane</keyword>
<reference evidence="8" key="2">
    <citation type="submission" date="2025-05" db="UniProtKB">
        <authorList>
            <consortium name="Ensembl"/>
        </authorList>
    </citation>
    <scope>IDENTIFICATION</scope>
</reference>
<evidence type="ECO:0000256" key="5">
    <source>
        <dbReference type="SAM" id="Phobius"/>
    </source>
</evidence>
<dbReference type="Ensembl" id="ENSBIXT00000041233.1">
    <property type="protein sequence ID" value="ENSBIXP00000024832.1"/>
    <property type="gene ID" value="ENSBIXG00000026962.1"/>
</dbReference>
<dbReference type="Proteomes" id="UP000314981">
    <property type="component" value="Chromosome 3"/>
</dbReference>
<keyword evidence="5" id="KW-0812">Transmembrane</keyword>
<proteinExistence type="predicted"/>
<dbReference type="SUPFAM" id="SSF48726">
    <property type="entry name" value="Immunoglobulin"/>
    <property type="match status" value="2"/>
</dbReference>
<keyword evidence="5" id="KW-1133">Transmembrane helix</keyword>
<dbReference type="InterPro" id="IPR013783">
    <property type="entry name" value="Ig-like_fold"/>
</dbReference>
<evidence type="ECO:0000256" key="3">
    <source>
        <dbReference type="ARBA" id="ARBA00023136"/>
    </source>
</evidence>
<dbReference type="PANTHER" id="PTHR12080:SF56">
    <property type="entry name" value="NATURAL KILLER CELL RECEPTOR 2B4"/>
    <property type="match status" value="1"/>
</dbReference>
<evidence type="ECO:0000313" key="9">
    <source>
        <dbReference type="Proteomes" id="UP000314981"/>
    </source>
</evidence>
<dbReference type="STRING" id="30522.A0A4W2G7G9"/>
<dbReference type="InterPro" id="IPR015631">
    <property type="entry name" value="CD2/SLAM_rcpt"/>
</dbReference>
<protein>
    <submittedName>
        <fullName evidence="8">CD244 molecule</fullName>
    </submittedName>
</protein>
<dbReference type="SMART" id="SM00409">
    <property type="entry name" value="IG"/>
    <property type="match status" value="2"/>
</dbReference>
<dbReference type="Ensembl" id="ENSBIXT00005024762.1">
    <property type="protein sequence ID" value="ENSBIXP00005014418.1"/>
    <property type="gene ID" value="ENSBIXG00005018395.1"/>
</dbReference>
<dbReference type="AlphaFoldDB" id="A0A4W2G7G9"/>
<dbReference type="GO" id="GO:0042288">
    <property type="term" value="F:MHC class I protein binding"/>
    <property type="evidence" value="ECO:0007669"/>
    <property type="project" value="TreeGrafter"/>
</dbReference>
<dbReference type="Pfam" id="PF11465">
    <property type="entry name" value="Receptor_2B4"/>
    <property type="match status" value="1"/>
</dbReference>
<sequence length="423" mass="48161">MSQYFIHLMVFLSLQLIQITKRNIKSYLKEKTFFPDYEENGTDLSGGGDPSLDDIDDEMDPEIEEAYEKFCLEPERSTDHVVGISGEPVWLRPRSLQTNTYSVKWKIQPYSNSSNCFTWSWSNYSGRIEVRRTLGQNPNCFNKSFNFTSKDFTLLIEAAQPQDSGLYILEVTSHAGNVWKHQFNVSIFDRVEKPHLVEKWKVLDGGICQVTLSCSVARGGDVSYAWYKGSNLIQIPGNITELVENIDVNASHVYTCNVSNPVSWANHSLQLTQGCQSDHQDFTFLIILVSIVILLVALFLSTLTYICVWRRKRKQSRTSPKVLTIYEDVNNLRTRSNQEQKPLGEGNTIYSTIQAQASASTSQDNANTLYSLVQASWKTGSKKTKQSPSFDKTIYEEVGKRPSKAENPARLSRRELENFCIYS</sequence>
<evidence type="ECO:0000256" key="6">
    <source>
        <dbReference type="SAM" id="SignalP"/>
    </source>
</evidence>
<keyword evidence="2 6" id="KW-0732">Signal</keyword>
<feature type="signal peptide" evidence="6">
    <location>
        <begin position="1"/>
        <end position="22"/>
    </location>
</feature>